<dbReference type="EMBL" id="BSDE01000003">
    <property type="protein sequence ID" value="GLH73157.1"/>
    <property type="molecule type" value="Genomic_DNA"/>
</dbReference>
<dbReference type="CDD" id="cd16098">
    <property type="entry name" value="FliS"/>
    <property type="match status" value="1"/>
</dbReference>
<evidence type="ECO:0000256" key="2">
    <source>
        <dbReference type="ARBA" id="ARBA00008787"/>
    </source>
</evidence>
<dbReference type="InterPro" id="IPR036584">
    <property type="entry name" value="FliS_sf"/>
</dbReference>
<evidence type="ECO:0000256" key="4">
    <source>
        <dbReference type="ARBA" id="ARBA00022795"/>
    </source>
</evidence>
<reference evidence="6 7" key="1">
    <citation type="journal article" date="2023" name="Antonie Van Leeuwenhoek">
        <title>Mesoterricola silvestris gen. nov., sp. nov., Mesoterricola sediminis sp. nov., Geothrix oryzae sp. nov., Geothrix edaphica sp. nov., Geothrix rubra sp. nov., and Geothrix limicola sp. nov., six novel members of Acidobacteriota isolated from soils.</title>
        <authorList>
            <person name="Itoh H."/>
            <person name="Sugisawa Y."/>
            <person name="Mise K."/>
            <person name="Xu Z."/>
            <person name="Kuniyasu M."/>
            <person name="Ushijima N."/>
            <person name="Kawano K."/>
            <person name="Kobayashi E."/>
            <person name="Shiratori Y."/>
            <person name="Masuda Y."/>
            <person name="Senoo K."/>
        </authorList>
    </citation>
    <scope>NUCLEOTIDE SEQUENCE [LARGE SCALE GENOMIC DNA]</scope>
    <source>
        <strain evidence="6 7">Red804</strain>
    </source>
</reference>
<gene>
    <name evidence="6" type="ORF">GETHLI_16590</name>
</gene>
<keyword evidence="4" id="KW-1005">Bacterial flagellum biogenesis</keyword>
<name>A0ABQ5QET2_9BACT</name>
<protein>
    <recommendedName>
        <fullName evidence="8">Flagellar protein FliS</fullName>
    </recommendedName>
</protein>
<evidence type="ECO:0000256" key="3">
    <source>
        <dbReference type="ARBA" id="ARBA00022490"/>
    </source>
</evidence>
<comment type="caution">
    <text evidence="6">The sequence shown here is derived from an EMBL/GenBank/DDBJ whole genome shotgun (WGS) entry which is preliminary data.</text>
</comment>
<sequence>MTPAPEPPDSIASSDAAEMPEHVVVMLLEGAQRFLGKAEEAIQARDSMLRDFYLKRVLSIILELTKRVNCELGGSLVNNLIRIYDWWGREVLDGGEQDDVERLRTVADQMGEIRKSWEQVLFKGQGMSENPEF</sequence>
<accession>A0ABQ5QET2</accession>
<dbReference type="PANTHER" id="PTHR34773">
    <property type="entry name" value="FLAGELLAR SECRETION CHAPERONE FLIS"/>
    <property type="match status" value="1"/>
</dbReference>
<evidence type="ECO:0008006" key="8">
    <source>
        <dbReference type="Google" id="ProtNLM"/>
    </source>
</evidence>
<proteinExistence type="inferred from homology"/>
<dbReference type="SUPFAM" id="SSF101116">
    <property type="entry name" value="Flagellar export chaperone FliS"/>
    <property type="match status" value="1"/>
</dbReference>
<dbReference type="Proteomes" id="UP001165069">
    <property type="component" value="Unassembled WGS sequence"/>
</dbReference>
<dbReference type="InterPro" id="IPR003713">
    <property type="entry name" value="FliS"/>
</dbReference>
<evidence type="ECO:0000313" key="6">
    <source>
        <dbReference type="EMBL" id="GLH73157.1"/>
    </source>
</evidence>
<keyword evidence="5" id="KW-0143">Chaperone</keyword>
<evidence type="ECO:0000256" key="5">
    <source>
        <dbReference type="ARBA" id="ARBA00023186"/>
    </source>
</evidence>
<comment type="similarity">
    <text evidence="2">Belongs to the FliS family.</text>
</comment>
<dbReference type="RefSeq" id="WP_285573831.1">
    <property type="nucleotide sequence ID" value="NZ_BSDE01000003.1"/>
</dbReference>
<keyword evidence="7" id="KW-1185">Reference proteome</keyword>
<dbReference type="PANTHER" id="PTHR34773:SF1">
    <property type="entry name" value="FLAGELLAR SECRETION CHAPERONE FLIS"/>
    <property type="match status" value="1"/>
</dbReference>
<dbReference type="Pfam" id="PF02561">
    <property type="entry name" value="FliS"/>
    <property type="match status" value="1"/>
</dbReference>
<dbReference type="Gene3D" id="1.20.120.340">
    <property type="entry name" value="Flagellar protein FliS"/>
    <property type="match status" value="1"/>
</dbReference>
<keyword evidence="3" id="KW-0963">Cytoplasm</keyword>
<evidence type="ECO:0000313" key="7">
    <source>
        <dbReference type="Proteomes" id="UP001165069"/>
    </source>
</evidence>
<comment type="subcellular location">
    <subcellularLocation>
        <location evidence="1">Cytoplasm</location>
        <location evidence="1">Cytosol</location>
    </subcellularLocation>
</comment>
<organism evidence="6 7">
    <name type="scientific">Geothrix limicola</name>
    <dbReference type="NCBI Taxonomy" id="2927978"/>
    <lineage>
        <taxon>Bacteria</taxon>
        <taxon>Pseudomonadati</taxon>
        <taxon>Acidobacteriota</taxon>
        <taxon>Holophagae</taxon>
        <taxon>Holophagales</taxon>
        <taxon>Holophagaceae</taxon>
        <taxon>Geothrix</taxon>
    </lineage>
</organism>
<evidence type="ECO:0000256" key="1">
    <source>
        <dbReference type="ARBA" id="ARBA00004514"/>
    </source>
</evidence>